<reference evidence="4" key="1">
    <citation type="submission" date="2023-09" db="EMBL/GenBank/DDBJ databases">
        <title>Undibacterium sp. 20NA77.5 isolated from freshwater.</title>
        <authorList>
            <person name="Le V."/>
            <person name="Ko S.-R."/>
            <person name="Ahn C.-Y."/>
            <person name="Oh H.-M."/>
        </authorList>
    </citation>
    <scope>NUCLEOTIDE SEQUENCE</scope>
    <source>
        <strain evidence="4">20NA77.5</strain>
    </source>
</reference>
<dbReference type="InterPro" id="IPR007492">
    <property type="entry name" value="LytTR_DNA-bd_dom"/>
</dbReference>
<dbReference type="PROSITE" id="PS50930">
    <property type="entry name" value="HTH_LYTTR"/>
    <property type="match status" value="1"/>
</dbReference>
<dbReference type="SMART" id="SM00448">
    <property type="entry name" value="REC"/>
    <property type="match status" value="1"/>
</dbReference>
<accession>A0ABY9RH67</accession>
<keyword evidence="5" id="KW-1185">Reference proteome</keyword>
<organism evidence="4 5">
    <name type="scientific">Undibacterium cyanobacteriorum</name>
    <dbReference type="NCBI Taxonomy" id="3073561"/>
    <lineage>
        <taxon>Bacteria</taxon>
        <taxon>Pseudomonadati</taxon>
        <taxon>Pseudomonadota</taxon>
        <taxon>Betaproteobacteria</taxon>
        <taxon>Burkholderiales</taxon>
        <taxon>Oxalobacteraceae</taxon>
        <taxon>Undibacterium</taxon>
    </lineage>
</organism>
<dbReference type="Proteomes" id="UP001181355">
    <property type="component" value="Chromosome"/>
</dbReference>
<feature type="domain" description="Response regulatory" evidence="2">
    <location>
        <begin position="7"/>
        <end position="121"/>
    </location>
</feature>
<feature type="modified residue" description="4-aspartylphosphate" evidence="1">
    <location>
        <position position="58"/>
    </location>
</feature>
<dbReference type="InterPro" id="IPR011006">
    <property type="entry name" value="CheY-like_superfamily"/>
</dbReference>
<dbReference type="SMART" id="SM00850">
    <property type="entry name" value="LytTR"/>
    <property type="match status" value="1"/>
</dbReference>
<protein>
    <submittedName>
        <fullName evidence="4">LytTR family DNA-binding domain-containing protein</fullName>
    </submittedName>
</protein>
<keyword evidence="1" id="KW-0597">Phosphoprotein</keyword>
<proteinExistence type="predicted"/>
<evidence type="ECO:0000313" key="4">
    <source>
        <dbReference type="EMBL" id="WMW80555.1"/>
    </source>
</evidence>
<dbReference type="PANTHER" id="PTHR37299:SF1">
    <property type="entry name" value="STAGE 0 SPORULATION PROTEIN A HOMOLOG"/>
    <property type="match status" value="1"/>
</dbReference>
<dbReference type="PROSITE" id="PS50110">
    <property type="entry name" value="RESPONSE_REGULATORY"/>
    <property type="match status" value="1"/>
</dbReference>
<keyword evidence="4" id="KW-0238">DNA-binding</keyword>
<dbReference type="PANTHER" id="PTHR37299">
    <property type="entry name" value="TRANSCRIPTIONAL REGULATOR-RELATED"/>
    <property type="match status" value="1"/>
</dbReference>
<dbReference type="Pfam" id="PF04397">
    <property type="entry name" value="LytTR"/>
    <property type="match status" value="1"/>
</dbReference>
<dbReference type="GO" id="GO:0003677">
    <property type="term" value="F:DNA binding"/>
    <property type="evidence" value="ECO:0007669"/>
    <property type="project" value="UniProtKB-KW"/>
</dbReference>
<evidence type="ECO:0000259" key="2">
    <source>
        <dbReference type="PROSITE" id="PS50110"/>
    </source>
</evidence>
<dbReference type="Pfam" id="PF00072">
    <property type="entry name" value="Response_reg"/>
    <property type="match status" value="1"/>
</dbReference>
<dbReference type="InterPro" id="IPR046947">
    <property type="entry name" value="LytR-like"/>
</dbReference>
<dbReference type="InterPro" id="IPR001789">
    <property type="entry name" value="Sig_transdc_resp-reg_receiver"/>
</dbReference>
<evidence type="ECO:0000256" key="1">
    <source>
        <dbReference type="PROSITE-ProRule" id="PRU00169"/>
    </source>
</evidence>
<dbReference type="SUPFAM" id="SSF52172">
    <property type="entry name" value="CheY-like"/>
    <property type="match status" value="1"/>
</dbReference>
<evidence type="ECO:0000259" key="3">
    <source>
        <dbReference type="PROSITE" id="PS50930"/>
    </source>
</evidence>
<name>A0ABY9RH67_9BURK</name>
<gene>
    <name evidence="4" type="ORF">RF679_18230</name>
</gene>
<feature type="domain" description="HTH LytTR-type" evidence="3">
    <location>
        <begin position="157"/>
        <end position="261"/>
    </location>
</feature>
<sequence length="262" mass="29232">MTNKLIKAIIVDDEELGRVNLLSALRAFPEWNVVALCESVASASLALEQHQVDVVFLDIQMPEVSGLVLARRLSQTPNPPVIVFVTAYDGYALHAFEYFALDYLLKPFSNQRLQQTLERASQMIQMRQKSAYSESLQAYVENSREASKVSDTYLTRVTIRSIGELEVVSLDTVSYLSSAGNYVELATPQGSKLLRLTMNAMEEKLNPSIFVRIHRSHMVRISEIEKLSDFVGGTARLSLRNGPSFPVSQAYLAKLKEAVLAS</sequence>
<dbReference type="EMBL" id="CP133720">
    <property type="protein sequence ID" value="WMW80555.1"/>
    <property type="molecule type" value="Genomic_DNA"/>
</dbReference>
<dbReference type="Gene3D" id="2.40.50.1020">
    <property type="entry name" value="LytTr DNA-binding domain"/>
    <property type="match status" value="1"/>
</dbReference>
<dbReference type="Gene3D" id="3.40.50.2300">
    <property type="match status" value="1"/>
</dbReference>
<dbReference type="RefSeq" id="WP_309482047.1">
    <property type="nucleotide sequence ID" value="NZ_CP133720.1"/>
</dbReference>
<evidence type="ECO:0000313" key="5">
    <source>
        <dbReference type="Proteomes" id="UP001181355"/>
    </source>
</evidence>